<dbReference type="GO" id="GO:0016773">
    <property type="term" value="F:phosphotransferase activity, alcohol group as acceptor"/>
    <property type="evidence" value="ECO:0007669"/>
    <property type="project" value="InterPro"/>
</dbReference>
<dbReference type="GO" id="GO:0005829">
    <property type="term" value="C:cytosol"/>
    <property type="evidence" value="ECO:0007669"/>
    <property type="project" value="TreeGrafter"/>
</dbReference>
<proteinExistence type="predicted"/>
<evidence type="ECO:0000256" key="1">
    <source>
        <dbReference type="ARBA" id="ARBA00022679"/>
    </source>
</evidence>
<dbReference type="Gene3D" id="3.40.1190.20">
    <property type="match status" value="1"/>
</dbReference>
<dbReference type="GO" id="GO:0033785">
    <property type="term" value="F:heptose 7-phosphate kinase activity"/>
    <property type="evidence" value="ECO:0007669"/>
    <property type="project" value="TreeGrafter"/>
</dbReference>
<dbReference type="GO" id="GO:0033786">
    <property type="term" value="F:heptose-1-phosphate adenylyltransferase activity"/>
    <property type="evidence" value="ECO:0007669"/>
    <property type="project" value="TreeGrafter"/>
</dbReference>
<dbReference type="PATRIC" id="fig|862908.3.peg.1806"/>
<dbReference type="AlphaFoldDB" id="E1X2F4"/>
<evidence type="ECO:0000313" key="5">
    <source>
        <dbReference type="Proteomes" id="UP000008963"/>
    </source>
</evidence>
<dbReference type="InterPro" id="IPR029056">
    <property type="entry name" value="Ribokinase-like"/>
</dbReference>
<dbReference type="SUPFAM" id="SSF53613">
    <property type="entry name" value="Ribokinase-like"/>
    <property type="match status" value="1"/>
</dbReference>
<dbReference type="eggNOG" id="COG2870">
    <property type="taxonomic scope" value="Bacteria"/>
</dbReference>
<sequence>MSSIISKDNFKNIINKFSDVGPILVIGDIGLDKYTFGEVKRISPEAPVPVLEVTKEWTTLGLATNISNNLSTLGVSSTICGVVGEDMQASKLESLLEESDLSIWGVVRCSERPTIFKERVTTSSQQICRVDYEDKSGLSAATQERLIERIKEFIPTHSGIIIEDYGKGTLSRETISEVVSLARKHNKKVFVDPSRTTPPEFYKGVDLLKPNRIEAELMVSMLGHNTTDVLEMAKILSETLDIEQVVITLGGEGMAIFSRGESKVDIIPTVANEVFDVSGAGDTAISLLSSSLLAGSSLRDACWLGNCGSGVVVAKKGTATVNLEELEKFYDNISKNFNE</sequence>
<gene>
    <name evidence="4" type="primary">rfaE</name>
    <name evidence="4" type="ordered locus">BMS_1905</name>
</gene>
<dbReference type="OrthoDB" id="5290528at2"/>
<protein>
    <submittedName>
        <fullName evidence="4">DP-heptose synthetase</fullName>
    </submittedName>
</protein>
<dbReference type="PANTHER" id="PTHR46969:SF1">
    <property type="entry name" value="BIFUNCTIONAL PROTEIN HLDE"/>
    <property type="match status" value="1"/>
</dbReference>
<dbReference type="EMBL" id="FQ312005">
    <property type="protein sequence ID" value="CBW26721.1"/>
    <property type="molecule type" value="Genomic_DNA"/>
</dbReference>
<name>E1X2F4_HALMS</name>
<reference evidence="5" key="1">
    <citation type="journal article" date="2013" name="ISME J.">
        <title>A small predatory core genome in the divergent marine Bacteriovorax marinus SJ and the terrestrial Bdellovibrio bacteriovorus.</title>
        <authorList>
            <person name="Crossman L.C."/>
            <person name="Chen H."/>
            <person name="Cerdeno-Tarraga A.M."/>
            <person name="Brooks K."/>
            <person name="Quail M.A."/>
            <person name="Pineiro S.A."/>
            <person name="Hobley L."/>
            <person name="Sockett R.E."/>
            <person name="Bentley S.D."/>
            <person name="Parkhill J."/>
            <person name="Williams H.N."/>
            <person name="Stine O.C."/>
        </authorList>
    </citation>
    <scope>NUCLEOTIDE SEQUENCE [LARGE SCALE GENOMIC DNA]</scope>
    <source>
        <strain evidence="5">ATCC BAA-682 / DSM 15412 / SJ</strain>
    </source>
</reference>
<dbReference type="CDD" id="cd01172">
    <property type="entry name" value="RfaE_like"/>
    <property type="match status" value="1"/>
</dbReference>
<evidence type="ECO:0000259" key="3">
    <source>
        <dbReference type="Pfam" id="PF00294"/>
    </source>
</evidence>
<feature type="domain" description="Carbohydrate kinase PfkB" evidence="3">
    <location>
        <begin position="48"/>
        <end position="321"/>
    </location>
</feature>
<keyword evidence="2" id="KW-0418">Kinase</keyword>
<keyword evidence="5" id="KW-1185">Reference proteome</keyword>
<dbReference type="HOGENOM" id="CLU_021150_0_1_7"/>
<dbReference type="Proteomes" id="UP000008963">
    <property type="component" value="Chromosome"/>
</dbReference>
<evidence type="ECO:0000256" key="2">
    <source>
        <dbReference type="ARBA" id="ARBA00022777"/>
    </source>
</evidence>
<organism evidence="4 5">
    <name type="scientific">Halobacteriovorax marinus (strain ATCC BAA-682 / DSM 15412 / SJ)</name>
    <name type="common">Bacteriovorax marinus</name>
    <dbReference type="NCBI Taxonomy" id="862908"/>
    <lineage>
        <taxon>Bacteria</taxon>
        <taxon>Pseudomonadati</taxon>
        <taxon>Bdellovibrionota</taxon>
        <taxon>Bacteriovoracia</taxon>
        <taxon>Bacteriovoracales</taxon>
        <taxon>Halobacteriovoraceae</taxon>
        <taxon>Halobacteriovorax</taxon>
    </lineage>
</organism>
<keyword evidence="1" id="KW-0808">Transferase</keyword>
<dbReference type="PANTHER" id="PTHR46969">
    <property type="entry name" value="BIFUNCTIONAL PROTEIN HLDE"/>
    <property type="match status" value="1"/>
</dbReference>
<dbReference type="InterPro" id="IPR011611">
    <property type="entry name" value="PfkB_dom"/>
</dbReference>
<evidence type="ECO:0000313" key="4">
    <source>
        <dbReference type="EMBL" id="CBW26721.1"/>
    </source>
</evidence>
<dbReference type="KEGG" id="bmx:BMS_1905"/>
<dbReference type="STRING" id="862908.BMS_1905"/>
<accession>E1X2F4</accession>
<dbReference type="InterPro" id="IPR011913">
    <property type="entry name" value="RfaE_dom_I"/>
</dbReference>
<dbReference type="Pfam" id="PF00294">
    <property type="entry name" value="PfkB"/>
    <property type="match status" value="1"/>
</dbReference>
<dbReference type="RefSeq" id="WP_014244502.1">
    <property type="nucleotide sequence ID" value="NC_016620.1"/>
</dbReference>